<keyword evidence="1" id="KW-0812">Transmembrane</keyword>
<feature type="transmembrane region" description="Helical" evidence="1">
    <location>
        <begin position="263"/>
        <end position="289"/>
    </location>
</feature>
<keyword evidence="3" id="KW-1185">Reference proteome</keyword>
<keyword evidence="1" id="KW-1133">Transmembrane helix</keyword>
<name>A0A4V2G789_9ACTN</name>
<evidence type="ECO:0000313" key="3">
    <source>
        <dbReference type="Proteomes" id="UP000292564"/>
    </source>
</evidence>
<accession>A0A4V2G789</accession>
<organism evidence="2 3">
    <name type="scientific">Krasilnikovia cinnamomea</name>
    <dbReference type="NCBI Taxonomy" id="349313"/>
    <lineage>
        <taxon>Bacteria</taxon>
        <taxon>Bacillati</taxon>
        <taxon>Actinomycetota</taxon>
        <taxon>Actinomycetes</taxon>
        <taxon>Micromonosporales</taxon>
        <taxon>Micromonosporaceae</taxon>
        <taxon>Krasilnikovia</taxon>
    </lineage>
</organism>
<evidence type="ECO:0000256" key="1">
    <source>
        <dbReference type="SAM" id="Phobius"/>
    </source>
</evidence>
<feature type="transmembrane region" description="Helical" evidence="1">
    <location>
        <begin position="69"/>
        <end position="94"/>
    </location>
</feature>
<protein>
    <submittedName>
        <fullName evidence="2">Uncharacterized protein</fullName>
    </submittedName>
</protein>
<feature type="transmembrane region" description="Helical" evidence="1">
    <location>
        <begin position="232"/>
        <end position="251"/>
    </location>
</feature>
<reference evidence="2 3" key="1">
    <citation type="submission" date="2019-02" db="EMBL/GenBank/DDBJ databases">
        <title>Sequencing the genomes of 1000 actinobacteria strains.</title>
        <authorList>
            <person name="Klenk H.-P."/>
        </authorList>
    </citation>
    <scope>NUCLEOTIDE SEQUENCE [LARGE SCALE GENOMIC DNA]</scope>
    <source>
        <strain evidence="2 3">DSM 45162</strain>
    </source>
</reference>
<sequence length="345" mass="36440">MTAIGGRDERRYRRLLWAYPSGYRRRHGAEIVTTLLDMAEAGHGRPAVGQTLHLVACGIRQRFRVPRRVLAVIAAVLSAATLGGLGAVTGNWLAWQAAAPVPTSAEMTALTSAMAGLPWPSLSPWHTAMNGPGFTSTISGTGTYDPGRVRTALTATGWQITTFEESTRVIPVGIGSPDEAISRRVLEFAATKDGLSLHGDTDTVVSSKAYGLTTLLVDVTTDVTGAIRPSTVAGLLLGALGGWLLAAALAYRIRMAGDRNRWTASGLTALALTGAAVPAFVAYCEAYQIMGYDEHASNQYFEYSISETIPMPVVLISTGVAALALVAATLIANRRDEPELTPVSS</sequence>
<dbReference type="Proteomes" id="UP000292564">
    <property type="component" value="Unassembled WGS sequence"/>
</dbReference>
<comment type="caution">
    <text evidence="2">The sequence shown here is derived from an EMBL/GenBank/DDBJ whole genome shotgun (WGS) entry which is preliminary data.</text>
</comment>
<proteinExistence type="predicted"/>
<keyword evidence="1" id="KW-0472">Membrane</keyword>
<dbReference type="EMBL" id="SHKY01000001">
    <property type="protein sequence ID" value="RZU51606.1"/>
    <property type="molecule type" value="Genomic_DNA"/>
</dbReference>
<gene>
    <name evidence="2" type="ORF">EV385_3439</name>
</gene>
<evidence type="ECO:0000313" key="2">
    <source>
        <dbReference type="EMBL" id="RZU51606.1"/>
    </source>
</evidence>
<feature type="transmembrane region" description="Helical" evidence="1">
    <location>
        <begin position="309"/>
        <end position="332"/>
    </location>
</feature>
<dbReference type="AlphaFoldDB" id="A0A4V2G789"/>